<feature type="compositionally biased region" description="Low complexity" evidence="1">
    <location>
        <begin position="129"/>
        <end position="144"/>
    </location>
</feature>
<feature type="compositionally biased region" description="Basic and acidic residues" evidence="1">
    <location>
        <begin position="170"/>
        <end position="179"/>
    </location>
</feature>
<feature type="region of interest" description="Disordered" evidence="1">
    <location>
        <begin position="292"/>
        <end position="340"/>
    </location>
</feature>
<protein>
    <recommendedName>
        <fullName evidence="2">DUF4706 domain-containing protein</fullName>
    </recommendedName>
</protein>
<feature type="compositionally biased region" description="Pro residues" evidence="1">
    <location>
        <begin position="234"/>
        <end position="247"/>
    </location>
</feature>
<dbReference type="PANTHER" id="PTHR34394:SF1">
    <property type="entry name" value="SIMILAR TO RIKEN CDNA 2310022B05"/>
    <property type="match status" value="1"/>
</dbReference>
<feature type="compositionally biased region" description="Polar residues" evidence="1">
    <location>
        <begin position="327"/>
        <end position="339"/>
    </location>
</feature>
<dbReference type="AlphaFoldDB" id="A0ABD1J3Y9"/>
<comment type="caution">
    <text evidence="3">The sequence shown here is derived from an EMBL/GenBank/DDBJ whole genome shotgun (WGS) entry which is preliminary data.</text>
</comment>
<dbReference type="Proteomes" id="UP001591681">
    <property type="component" value="Unassembled WGS sequence"/>
</dbReference>
<name>A0ABD1J3Y9_9TELE</name>
<feature type="domain" description="DUF4706" evidence="2">
    <location>
        <begin position="22"/>
        <end position="127"/>
    </location>
</feature>
<organism evidence="3 4">
    <name type="scientific">Coilia grayii</name>
    <name type="common">Gray's grenadier anchovy</name>
    <dbReference type="NCBI Taxonomy" id="363190"/>
    <lineage>
        <taxon>Eukaryota</taxon>
        <taxon>Metazoa</taxon>
        <taxon>Chordata</taxon>
        <taxon>Craniata</taxon>
        <taxon>Vertebrata</taxon>
        <taxon>Euteleostomi</taxon>
        <taxon>Actinopterygii</taxon>
        <taxon>Neopterygii</taxon>
        <taxon>Teleostei</taxon>
        <taxon>Clupei</taxon>
        <taxon>Clupeiformes</taxon>
        <taxon>Clupeoidei</taxon>
        <taxon>Engraulidae</taxon>
        <taxon>Coilinae</taxon>
        <taxon>Coilia</taxon>
    </lineage>
</organism>
<accession>A0ABD1J3Y9</accession>
<evidence type="ECO:0000259" key="2">
    <source>
        <dbReference type="Pfam" id="PF15797"/>
    </source>
</evidence>
<sequence length="353" mass="38132">MAATTMVGATGDALNMDEKKFEYLSSINSMAKKIMQEREKIKENYGSAWNNMTPIEQDTAIDNAMMDPHIRARYGMHRVDREEVVCYPKMLLQTGQKIVHFGEEDLTWQDEHSAPFSWETKSQLEFSLSSGVPEQSVPSSVVEPKPSKPPQGNQLTKVAPTPKSSNNDTSGRREEESSFWKISLERSRLEGEKADFQSLTPSQIKSMEKGEKPLPSYLRTEAEEAPRPAKQRAPRPPAPPPPIPVSVPPAAVSMTPAAISVTPAAAAAAAAAAAGAAPPVVAGWERSQSTLPSVSTVDDVFSPGLASKARASSSSGAKEEEKKNDVSLGSSPTLSQFTGGSILKTGFDFLDNW</sequence>
<dbReference type="EMBL" id="JBHFQA010000019">
    <property type="protein sequence ID" value="KAL2081898.1"/>
    <property type="molecule type" value="Genomic_DNA"/>
</dbReference>
<reference evidence="3 4" key="1">
    <citation type="submission" date="2024-09" db="EMBL/GenBank/DDBJ databases">
        <title>A chromosome-level genome assembly of Gray's grenadier anchovy, Coilia grayii.</title>
        <authorList>
            <person name="Fu Z."/>
        </authorList>
    </citation>
    <scope>NUCLEOTIDE SEQUENCE [LARGE SCALE GENOMIC DNA]</scope>
    <source>
        <strain evidence="3">G4</strain>
        <tissue evidence="3">Muscle</tissue>
    </source>
</reference>
<feature type="region of interest" description="Disordered" evidence="1">
    <location>
        <begin position="192"/>
        <end position="250"/>
    </location>
</feature>
<dbReference type="InterPro" id="IPR031600">
    <property type="entry name" value="DUF4706"/>
</dbReference>
<dbReference type="PANTHER" id="PTHR34394">
    <property type="entry name" value="SIMILAR TO RIKEN CDNA 2310022B05"/>
    <property type="match status" value="1"/>
</dbReference>
<keyword evidence="4" id="KW-1185">Reference proteome</keyword>
<proteinExistence type="predicted"/>
<feature type="compositionally biased region" description="Polar residues" evidence="1">
    <location>
        <begin position="152"/>
        <end position="169"/>
    </location>
</feature>
<feature type="region of interest" description="Disordered" evidence="1">
    <location>
        <begin position="129"/>
        <end position="179"/>
    </location>
</feature>
<evidence type="ECO:0000313" key="3">
    <source>
        <dbReference type="EMBL" id="KAL2081898.1"/>
    </source>
</evidence>
<evidence type="ECO:0000256" key="1">
    <source>
        <dbReference type="SAM" id="MobiDB-lite"/>
    </source>
</evidence>
<evidence type="ECO:0000313" key="4">
    <source>
        <dbReference type="Proteomes" id="UP001591681"/>
    </source>
</evidence>
<gene>
    <name evidence="3" type="ORF">ACEWY4_021716</name>
</gene>
<feature type="compositionally biased region" description="Low complexity" evidence="1">
    <location>
        <begin position="306"/>
        <end position="316"/>
    </location>
</feature>
<dbReference type="Pfam" id="PF15797">
    <property type="entry name" value="DUF4706"/>
    <property type="match status" value="1"/>
</dbReference>